<evidence type="ECO:0000313" key="11">
    <source>
        <dbReference type="EMBL" id="OAQ21996.1"/>
    </source>
</evidence>
<evidence type="ECO:0000256" key="3">
    <source>
        <dbReference type="ARBA" id="ARBA00022692"/>
    </source>
</evidence>
<accession>A0A197JBW3</accession>
<keyword evidence="8 10" id="KW-0472">Membrane</keyword>
<dbReference type="InterPro" id="IPR015876">
    <property type="entry name" value="Acyl-CoA_DS"/>
</dbReference>
<feature type="non-terminal residue" evidence="11">
    <location>
        <position position="69"/>
    </location>
</feature>
<evidence type="ECO:0000256" key="10">
    <source>
        <dbReference type="SAM" id="Phobius"/>
    </source>
</evidence>
<comment type="subcellular location">
    <subcellularLocation>
        <location evidence="1">Membrane</location>
        <topology evidence="1">Multi-pass membrane protein</topology>
    </subcellularLocation>
</comment>
<keyword evidence="3 9" id="KW-0812">Transmembrane</keyword>
<evidence type="ECO:0000256" key="5">
    <source>
        <dbReference type="ARBA" id="ARBA00022989"/>
    </source>
</evidence>
<evidence type="ECO:0000256" key="8">
    <source>
        <dbReference type="ARBA" id="ARBA00023136"/>
    </source>
</evidence>
<feature type="transmembrane region" description="Helical" evidence="10">
    <location>
        <begin position="17"/>
        <end position="35"/>
    </location>
</feature>
<gene>
    <name evidence="11" type="ORF">K457DRAFT_1751130</name>
</gene>
<feature type="non-terminal residue" evidence="11">
    <location>
        <position position="1"/>
    </location>
</feature>
<dbReference type="EMBL" id="KV442328">
    <property type="protein sequence ID" value="OAQ21996.1"/>
    <property type="molecule type" value="Genomic_DNA"/>
</dbReference>
<keyword evidence="6 9" id="KW-0560">Oxidoreductase</keyword>
<dbReference type="OrthoDB" id="10260134at2759"/>
<dbReference type="STRING" id="1314771.A0A197JBW3"/>
<evidence type="ECO:0000256" key="4">
    <source>
        <dbReference type="ARBA" id="ARBA00022832"/>
    </source>
</evidence>
<keyword evidence="5 10" id="KW-1133">Transmembrane helix</keyword>
<evidence type="ECO:0000256" key="2">
    <source>
        <dbReference type="ARBA" id="ARBA00009295"/>
    </source>
</evidence>
<dbReference type="GO" id="GO:0016020">
    <property type="term" value="C:membrane"/>
    <property type="evidence" value="ECO:0007669"/>
    <property type="project" value="UniProtKB-SubCell"/>
</dbReference>
<name>A0A197JBW3_9FUNG</name>
<dbReference type="PRINTS" id="PR00075">
    <property type="entry name" value="FACDDSATRASE"/>
</dbReference>
<evidence type="ECO:0000256" key="6">
    <source>
        <dbReference type="ARBA" id="ARBA00023002"/>
    </source>
</evidence>
<dbReference type="GO" id="GO:0006633">
    <property type="term" value="P:fatty acid biosynthetic process"/>
    <property type="evidence" value="ECO:0007669"/>
    <property type="project" value="UniProtKB-KW"/>
</dbReference>
<evidence type="ECO:0000256" key="7">
    <source>
        <dbReference type="ARBA" id="ARBA00023098"/>
    </source>
</evidence>
<keyword evidence="9" id="KW-0275">Fatty acid biosynthesis</keyword>
<evidence type="ECO:0000313" key="12">
    <source>
        <dbReference type="Proteomes" id="UP000078512"/>
    </source>
</evidence>
<keyword evidence="7" id="KW-0443">Lipid metabolism</keyword>
<comment type="domain">
    <text evidence="9">The histidine box domains are involved in binding the catalytic metal ions.</text>
</comment>
<comment type="similarity">
    <text evidence="2 9">Belongs to the fatty acid desaturase type 1 family.</text>
</comment>
<keyword evidence="4" id="KW-0276">Fatty acid metabolism</keyword>
<organism evidence="11 12">
    <name type="scientific">Linnemannia elongata AG-77</name>
    <dbReference type="NCBI Taxonomy" id="1314771"/>
    <lineage>
        <taxon>Eukaryota</taxon>
        <taxon>Fungi</taxon>
        <taxon>Fungi incertae sedis</taxon>
        <taxon>Mucoromycota</taxon>
        <taxon>Mortierellomycotina</taxon>
        <taxon>Mortierellomycetes</taxon>
        <taxon>Mortierellales</taxon>
        <taxon>Mortierellaceae</taxon>
        <taxon>Linnemannia</taxon>
    </lineage>
</organism>
<comment type="cofactor">
    <cofactor evidence="9">
        <name>Fe(2+)</name>
        <dbReference type="ChEBI" id="CHEBI:29033"/>
    </cofactor>
</comment>
<sequence length="69" mass="8117">VLNEPWTVWNWYKKPDWVHVLGLVFMPIYGFYMAYTSVALQQKTAIFSVLYYFFTGLGITAGKFMLLCH</sequence>
<evidence type="ECO:0000256" key="1">
    <source>
        <dbReference type="ARBA" id="ARBA00004141"/>
    </source>
</evidence>
<evidence type="ECO:0000256" key="9">
    <source>
        <dbReference type="RuleBase" id="RU000581"/>
    </source>
</evidence>
<reference evidence="11 12" key="1">
    <citation type="submission" date="2016-05" db="EMBL/GenBank/DDBJ databases">
        <title>Genome sequencing reveals origins of a unique bacterial endosymbiosis in the earliest lineages of terrestrial Fungi.</title>
        <authorList>
            <consortium name="DOE Joint Genome Institute"/>
            <person name="Uehling J."/>
            <person name="Gryganskyi A."/>
            <person name="Hameed K."/>
            <person name="Tschaplinski T."/>
            <person name="Misztal P."/>
            <person name="Wu S."/>
            <person name="Desiro A."/>
            <person name="Vande Pol N."/>
            <person name="Du Z.-Y."/>
            <person name="Zienkiewicz A."/>
            <person name="Zienkiewicz K."/>
            <person name="Morin E."/>
            <person name="Tisserant E."/>
            <person name="Splivallo R."/>
            <person name="Hainaut M."/>
            <person name="Henrissat B."/>
            <person name="Ohm R."/>
            <person name="Kuo A."/>
            <person name="Yan J."/>
            <person name="Lipzen A."/>
            <person name="Nolan M."/>
            <person name="Labutti K."/>
            <person name="Barry K."/>
            <person name="Goldstein A."/>
            <person name="Labbe J."/>
            <person name="Schadt C."/>
            <person name="Tuskan G."/>
            <person name="Grigoriev I."/>
            <person name="Martin F."/>
            <person name="Vilgalys R."/>
            <person name="Bonito G."/>
        </authorList>
    </citation>
    <scope>NUCLEOTIDE SEQUENCE [LARGE SCALE GENOMIC DNA]</scope>
    <source>
        <strain evidence="11 12">AG-77</strain>
    </source>
</reference>
<protein>
    <submittedName>
        <fullName evidence="11">Uncharacterized protein</fullName>
    </submittedName>
</protein>
<feature type="transmembrane region" description="Helical" evidence="10">
    <location>
        <begin position="47"/>
        <end position="66"/>
    </location>
</feature>
<keyword evidence="9" id="KW-0444">Lipid biosynthesis</keyword>
<keyword evidence="12" id="KW-1185">Reference proteome</keyword>
<dbReference type="GO" id="GO:0016717">
    <property type="term" value="F:oxidoreductase activity, acting on paired donors, with oxidation of a pair of donors resulting in the reduction of molecular oxygen to two molecules of water"/>
    <property type="evidence" value="ECO:0007669"/>
    <property type="project" value="InterPro"/>
</dbReference>
<dbReference type="Proteomes" id="UP000078512">
    <property type="component" value="Unassembled WGS sequence"/>
</dbReference>
<proteinExistence type="inferred from homology"/>
<dbReference type="AlphaFoldDB" id="A0A197JBW3"/>